<proteinExistence type="predicted"/>
<accession>A0A5N6UEY8</accession>
<feature type="region of interest" description="Disordered" evidence="1">
    <location>
        <begin position="329"/>
        <end position="349"/>
    </location>
</feature>
<dbReference type="Gene3D" id="2.60.40.640">
    <property type="match status" value="1"/>
</dbReference>
<dbReference type="EMBL" id="ML738731">
    <property type="protein sequence ID" value="KAE8157195.1"/>
    <property type="molecule type" value="Genomic_DNA"/>
</dbReference>
<organism evidence="3 4">
    <name type="scientific">Aspergillus tamarii</name>
    <dbReference type="NCBI Taxonomy" id="41984"/>
    <lineage>
        <taxon>Eukaryota</taxon>
        <taxon>Fungi</taxon>
        <taxon>Dikarya</taxon>
        <taxon>Ascomycota</taxon>
        <taxon>Pezizomycotina</taxon>
        <taxon>Eurotiomycetes</taxon>
        <taxon>Eurotiomycetidae</taxon>
        <taxon>Eurotiales</taxon>
        <taxon>Aspergillaceae</taxon>
        <taxon>Aspergillus</taxon>
        <taxon>Aspergillus subgen. Circumdati</taxon>
    </lineage>
</organism>
<sequence length="496" mass="55586">MSPTCNSRTGLNMCSALKLSVVLNSPGQRYSTDERIEGKVLITVDAETKFSEINISLEGSSRVNLLQPITTQLETGASHMFLRLKQHIDEVNYPASRVFRPGTTYQFPYQFVIPERLPLKSCSHESKHTSIRQAHTETPPTLHLGNLSQSLCKIKYIIRADVSRQNSDLSQNVQTLASCTKTLHFVPTHEKGVSFSRLEQRDVYRSIIVQEVKSQWKRQTLGRLEILASTLQPIQVPSPCFPIHAVNTHVALQLRFDSFRDTLPPRFAKIHPTLKQSTLFSTKPQDDYLCINNIIADQITRGAHIQVRSLPSQTISSIEWTKHMLPHHSASSSFDQSSQPSSVAELGSSPNSTTGYYYTASVMIPISLSSSRDLVPTFHSCLVSRTYALELRLSYRVLNAPVLQRMITLEVPVKVVGARTLNKISDTLPSYSSITPDEPSHFASPPMTYYIEGKSWNTEYPGTVLQESKWLSSPEGRQACILPTYDEVVARSAKPQ</sequence>
<name>A0A5N6UEY8_ASPTM</name>
<dbReference type="OrthoDB" id="2283785at2759"/>
<dbReference type="PANTHER" id="PTHR31904:SF1">
    <property type="entry name" value="BYPASS OF STOP CODON PROTEIN 5-RELATED"/>
    <property type="match status" value="1"/>
</dbReference>
<dbReference type="Pfam" id="PF00339">
    <property type="entry name" value="Arrestin_N"/>
    <property type="match status" value="1"/>
</dbReference>
<evidence type="ECO:0000313" key="4">
    <source>
        <dbReference type="Proteomes" id="UP000326950"/>
    </source>
</evidence>
<dbReference type="AlphaFoldDB" id="A0A5N6UEY8"/>
<evidence type="ECO:0000256" key="1">
    <source>
        <dbReference type="SAM" id="MobiDB-lite"/>
    </source>
</evidence>
<feature type="domain" description="Arrestin-like N-terminal" evidence="2">
    <location>
        <begin position="20"/>
        <end position="132"/>
    </location>
</feature>
<feature type="compositionally biased region" description="Low complexity" evidence="1">
    <location>
        <begin position="329"/>
        <end position="342"/>
    </location>
</feature>
<dbReference type="InterPro" id="IPR014752">
    <property type="entry name" value="Arrestin-like_C"/>
</dbReference>
<protein>
    <recommendedName>
        <fullName evidence="2">Arrestin-like N-terminal domain-containing protein</fullName>
    </recommendedName>
</protein>
<dbReference type="InterPro" id="IPR039634">
    <property type="entry name" value="Bul1-like"/>
</dbReference>
<evidence type="ECO:0000313" key="3">
    <source>
        <dbReference type="EMBL" id="KAE8157195.1"/>
    </source>
</evidence>
<dbReference type="PANTHER" id="PTHR31904">
    <property type="entry name" value="BYPASS OF STOP CODON PROTEIN 5-RELATED"/>
    <property type="match status" value="1"/>
</dbReference>
<keyword evidence="4" id="KW-1185">Reference proteome</keyword>
<evidence type="ECO:0000259" key="2">
    <source>
        <dbReference type="Pfam" id="PF00339"/>
    </source>
</evidence>
<reference evidence="3 4" key="1">
    <citation type="submission" date="2019-04" db="EMBL/GenBank/DDBJ databases">
        <title>Friends and foes A comparative genomics study of 23 Aspergillus species from section Flavi.</title>
        <authorList>
            <consortium name="DOE Joint Genome Institute"/>
            <person name="Kjaerbolling I."/>
            <person name="Vesth T."/>
            <person name="Frisvad J.C."/>
            <person name="Nybo J.L."/>
            <person name="Theobald S."/>
            <person name="Kildgaard S."/>
            <person name="Isbrandt T."/>
            <person name="Kuo A."/>
            <person name="Sato A."/>
            <person name="Lyhne E.K."/>
            <person name="Kogle M.E."/>
            <person name="Wiebenga A."/>
            <person name="Kun R.S."/>
            <person name="Lubbers R.J."/>
            <person name="Makela M.R."/>
            <person name="Barry K."/>
            <person name="Chovatia M."/>
            <person name="Clum A."/>
            <person name="Daum C."/>
            <person name="Haridas S."/>
            <person name="He G."/>
            <person name="LaButti K."/>
            <person name="Lipzen A."/>
            <person name="Mondo S."/>
            <person name="Riley R."/>
            <person name="Salamov A."/>
            <person name="Simmons B.A."/>
            <person name="Magnuson J.K."/>
            <person name="Henrissat B."/>
            <person name="Mortensen U.H."/>
            <person name="Larsen T.O."/>
            <person name="Devries R.P."/>
            <person name="Grigoriev I.V."/>
            <person name="Machida M."/>
            <person name="Baker S.E."/>
            <person name="Andersen M.R."/>
        </authorList>
    </citation>
    <scope>NUCLEOTIDE SEQUENCE [LARGE SCALE GENOMIC DNA]</scope>
    <source>
        <strain evidence="3 4">CBS 117626</strain>
    </source>
</reference>
<dbReference type="InterPro" id="IPR011021">
    <property type="entry name" value="Arrestin-like_N"/>
</dbReference>
<dbReference type="Proteomes" id="UP000326950">
    <property type="component" value="Unassembled WGS sequence"/>
</dbReference>
<gene>
    <name evidence="3" type="ORF">BDV40DRAFT_53722</name>
</gene>